<protein>
    <submittedName>
        <fullName evidence="2">Major facilitator superfamily (MFS) profile domain-containing protein</fullName>
    </submittedName>
</protein>
<dbReference type="WBParaSite" id="JU765_v2.g15893.t1">
    <property type="protein sequence ID" value="JU765_v2.g15893.t1"/>
    <property type="gene ID" value="JU765_v2.g15893"/>
</dbReference>
<evidence type="ECO:0000313" key="1">
    <source>
        <dbReference type="Proteomes" id="UP000887576"/>
    </source>
</evidence>
<proteinExistence type="predicted"/>
<organism evidence="1 2">
    <name type="scientific">Panagrolaimus sp. JU765</name>
    <dbReference type="NCBI Taxonomy" id="591449"/>
    <lineage>
        <taxon>Eukaryota</taxon>
        <taxon>Metazoa</taxon>
        <taxon>Ecdysozoa</taxon>
        <taxon>Nematoda</taxon>
        <taxon>Chromadorea</taxon>
        <taxon>Rhabditida</taxon>
        <taxon>Tylenchina</taxon>
        <taxon>Panagrolaimomorpha</taxon>
        <taxon>Panagrolaimoidea</taxon>
        <taxon>Panagrolaimidae</taxon>
        <taxon>Panagrolaimus</taxon>
    </lineage>
</organism>
<dbReference type="Proteomes" id="UP000887576">
    <property type="component" value="Unplaced"/>
</dbReference>
<accession>A0AC34QFK2</accession>
<name>A0AC34QFK2_9BILA</name>
<evidence type="ECO:0000313" key="2">
    <source>
        <dbReference type="WBParaSite" id="JU765_v2.g15893.t1"/>
    </source>
</evidence>
<reference evidence="2" key="1">
    <citation type="submission" date="2022-11" db="UniProtKB">
        <authorList>
            <consortium name="WormBaseParasite"/>
        </authorList>
    </citation>
    <scope>IDENTIFICATION</scope>
</reference>
<sequence>MAKSHQNEAETENLAIAEVSGSRPGSMLRAMNCANLDAEKLLTGFGTFGFYQMFVYIMANIGFFLYAGESMIISLIMQDPDFVCTDPEAVALNETFGVCEYFSVISNSTVKCSNFEYLKGKDEYFTSEFGLICDRQTYGEHSVTIFMIGSMICTPILTQLADLYGRRVTYLIPLWLAVLASIGCAFSPNYLIFMICRFIAGIGTAGIGTIGFVIMLETIAPAFRSLTPFVSTIVWVAGYTTVGIVHLYIQSWRWQFFVLVAPFLLTVSYYWLLPESIHWMITYKKHKGVTSYVKRSSRFNRKELDLEKCKSSQPESFNAKKRTFVDLFTNGPLLFQLFSHCIIMIVMNFTYWALSLFSTDLHENEMIGYFLSGFVELPAAGTVFLLAYFGRRTVTGWSLLAQSALMFIAVFYPGRNAVAMTLFLSVKLFNSVSWVAEPLLVGEMSPTTTRNMFYGVVGFVGEIGSIIAPYFNRLKTIHDAAPAFAVALLSLLAGLLALCSPETKDMPMPEDINDFDPGPVYRWIFGSKSKILETNNENDKNIVPLLDPIPEEPTEFEK</sequence>